<keyword evidence="1" id="KW-0472">Membrane</keyword>
<protein>
    <submittedName>
        <fullName evidence="2">AtpZ/AtpI family protein</fullName>
    </submittedName>
</protein>
<comment type="caution">
    <text evidence="2">The sequence shown here is derived from an EMBL/GenBank/DDBJ whole genome shotgun (WGS) entry which is preliminary data.</text>
</comment>
<evidence type="ECO:0000256" key="1">
    <source>
        <dbReference type="SAM" id="Phobius"/>
    </source>
</evidence>
<dbReference type="Pfam" id="PF09527">
    <property type="entry name" value="ATPase_gene1"/>
    <property type="match status" value="1"/>
</dbReference>
<dbReference type="EMBL" id="JBHULZ010000041">
    <property type="protein sequence ID" value="MFD2698200.1"/>
    <property type="molecule type" value="Genomic_DNA"/>
</dbReference>
<dbReference type="Proteomes" id="UP001597357">
    <property type="component" value="Unassembled WGS sequence"/>
</dbReference>
<keyword evidence="1" id="KW-1133">Transmembrane helix</keyword>
<keyword evidence="1" id="KW-0812">Transmembrane</keyword>
<proteinExistence type="predicted"/>
<evidence type="ECO:0000313" key="3">
    <source>
        <dbReference type="Proteomes" id="UP001597357"/>
    </source>
</evidence>
<feature type="transmembrane region" description="Helical" evidence="1">
    <location>
        <begin position="12"/>
        <end position="35"/>
    </location>
</feature>
<dbReference type="RefSeq" id="WP_147861786.1">
    <property type="nucleotide sequence ID" value="NZ_JBHULZ010000041.1"/>
</dbReference>
<organism evidence="2 3">
    <name type="scientific">Mesonia sediminis</name>
    <dbReference type="NCBI Taxonomy" id="1703946"/>
    <lineage>
        <taxon>Bacteria</taxon>
        <taxon>Pseudomonadati</taxon>
        <taxon>Bacteroidota</taxon>
        <taxon>Flavobacteriia</taxon>
        <taxon>Flavobacteriales</taxon>
        <taxon>Flavobacteriaceae</taxon>
        <taxon>Mesonia</taxon>
    </lineage>
</organism>
<name>A0ABW5SEW9_9FLAO</name>
<reference evidence="3" key="1">
    <citation type="journal article" date="2019" name="Int. J. Syst. Evol. Microbiol.">
        <title>The Global Catalogue of Microorganisms (GCM) 10K type strain sequencing project: providing services to taxonomists for standard genome sequencing and annotation.</title>
        <authorList>
            <consortium name="The Broad Institute Genomics Platform"/>
            <consortium name="The Broad Institute Genome Sequencing Center for Infectious Disease"/>
            <person name="Wu L."/>
            <person name="Ma J."/>
        </authorList>
    </citation>
    <scope>NUCLEOTIDE SEQUENCE [LARGE SCALE GENOMIC DNA]</scope>
    <source>
        <strain evidence="3">KCTC 42255</strain>
    </source>
</reference>
<gene>
    <name evidence="2" type="ORF">ACFSQ0_09375</name>
</gene>
<dbReference type="InterPro" id="IPR032820">
    <property type="entry name" value="ATPase_put"/>
</dbReference>
<feature type="transmembrane region" description="Helical" evidence="1">
    <location>
        <begin position="47"/>
        <end position="67"/>
    </location>
</feature>
<accession>A0ABW5SEW9</accession>
<keyword evidence="3" id="KW-1185">Reference proteome</keyword>
<evidence type="ECO:0000313" key="2">
    <source>
        <dbReference type="EMBL" id="MFD2698200.1"/>
    </source>
</evidence>
<sequence>MTKNKPKKEKPLNQWVVYTGLAFQMGVVIGIGVFGGIWLDEQFPNKFSGFTIACSLLGVFIALYQVYSSLKDK</sequence>